<feature type="chain" id="PRO_5016256595" evidence="7">
    <location>
        <begin position="23"/>
        <end position="495"/>
    </location>
</feature>
<evidence type="ECO:0000256" key="4">
    <source>
        <dbReference type="PIRSR" id="PIRSR601461-2"/>
    </source>
</evidence>
<feature type="active site" evidence="3">
    <location>
        <position position="196"/>
    </location>
</feature>
<feature type="domain" description="Peptidase A1" evidence="8">
    <location>
        <begin position="178"/>
        <end position="491"/>
    </location>
</feature>
<feature type="region of interest" description="Disordered" evidence="6">
    <location>
        <begin position="123"/>
        <end position="152"/>
    </location>
</feature>
<protein>
    <submittedName>
        <fullName evidence="9">Acid protease</fullName>
    </submittedName>
</protein>
<evidence type="ECO:0000256" key="1">
    <source>
        <dbReference type="ARBA" id="ARBA00007447"/>
    </source>
</evidence>
<feature type="active site" evidence="3">
    <location>
        <position position="383"/>
    </location>
</feature>
<keyword evidence="4" id="KW-1015">Disulfide bond</keyword>
<evidence type="ECO:0000256" key="6">
    <source>
        <dbReference type="SAM" id="MobiDB-lite"/>
    </source>
</evidence>
<dbReference type="Pfam" id="PF00026">
    <property type="entry name" value="Asp"/>
    <property type="match status" value="1"/>
</dbReference>
<dbReference type="InterPro" id="IPR001969">
    <property type="entry name" value="Aspartic_peptidase_AS"/>
</dbReference>
<keyword evidence="5" id="KW-0378">Hydrolase</keyword>
<dbReference type="GO" id="GO:0004190">
    <property type="term" value="F:aspartic-type endopeptidase activity"/>
    <property type="evidence" value="ECO:0007669"/>
    <property type="project" value="UniProtKB-KW"/>
</dbReference>
<evidence type="ECO:0000259" key="8">
    <source>
        <dbReference type="PROSITE" id="PS51767"/>
    </source>
</evidence>
<dbReference type="AlphaFoldDB" id="A0A316ZB84"/>
<reference evidence="9 10" key="1">
    <citation type="journal article" date="2018" name="Mol. Biol. Evol.">
        <title>Broad Genomic Sampling Reveals a Smut Pathogenic Ancestry of the Fungal Clade Ustilaginomycotina.</title>
        <authorList>
            <person name="Kijpornyongpan T."/>
            <person name="Mondo S.J."/>
            <person name="Barry K."/>
            <person name="Sandor L."/>
            <person name="Lee J."/>
            <person name="Lipzen A."/>
            <person name="Pangilinan J."/>
            <person name="LaButti K."/>
            <person name="Hainaut M."/>
            <person name="Henrissat B."/>
            <person name="Grigoriev I.V."/>
            <person name="Spatafora J.W."/>
            <person name="Aime M.C."/>
        </authorList>
    </citation>
    <scope>NUCLEOTIDE SEQUENCE [LARGE SCALE GENOMIC DNA]</scope>
    <source>
        <strain evidence="9 10">MCA 4186</strain>
    </source>
</reference>
<accession>A0A316ZB84</accession>
<sequence>MRFTATLSSALVAVAFASSAVAQAPADVDGLEDRSIAIPLRRRHAGLRHGALDARDGSGAADMAAIERAMVHIERRYGNASAPAVVARAERAEKRWVNIVAAAAGAADAWEDTIAALKDSAHGGVAQNTGTGSSKTTKSSNSASEAKNRIAMKQDGPAVSAVAPLRNVVMSNNRELEFLAEIKIGTPAQSFWLDPDSGSADLWVKGTDCTSSSCGTSSRTRYNQFKSSSYSDTPGSKKFSLQYGIGGVSGRLVRDNVRLGSVRMPGMTIGLANKVSPDFANDPADGILGLGYRAIASAHQKPFIVRAAEQNHLSRPIASFAFGRRLSGTDNKSEMRIGAVNRGLYSGKTTWYPVTQQAYWQFAFDSFGAQGKNGLQRSEGIIDTGTSLIAMPAEDAATFWADVPDSQFDEESGTYTFPCSTKVNAVLRMPGGQTISLNNKDINLGTDGVGSPRCVGAITASNTPGQTIFGLAMLKNIYTVLDFGQNRIGLATLKL</sequence>
<evidence type="ECO:0000313" key="9">
    <source>
        <dbReference type="EMBL" id="PWN98284.1"/>
    </source>
</evidence>
<dbReference type="Gene3D" id="2.40.70.10">
    <property type="entry name" value="Acid Proteases"/>
    <property type="match status" value="2"/>
</dbReference>
<dbReference type="STRING" id="58919.A0A316ZB84"/>
<comment type="similarity">
    <text evidence="1 5">Belongs to the peptidase A1 family.</text>
</comment>
<dbReference type="Proteomes" id="UP000245946">
    <property type="component" value="Unassembled WGS sequence"/>
</dbReference>
<feature type="disulfide bond" evidence="4">
    <location>
        <begin position="209"/>
        <end position="214"/>
    </location>
</feature>
<name>A0A316ZB84_9BASI</name>
<dbReference type="GO" id="GO:0006508">
    <property type="term" value="P:proteolysis"/>
    <property type="evidence" value="ECO:0007669"/>
    <property type="project" value="UniProtKB-KW"/>
</dbReference>
<dbReference type="InterPro" id="IPR021109">
    <property type="entry name" value="Peptidase_aspartic_dom_sf"/>
</dbReference>
<keyword evidence="5 9" id="KW-0645">Protease</keyword>
<dbReference type="InterPro" id="IPR034164">
    <property type="entry name" value="Pepsin-like_dom"/>
</dbReference>
<dbReference type="CDD" id="cd05471">
    <property type="entry name" value="pepsin_like"/>
    <property type="match status" value="1"/>
</dbReference>
<dbReference type="InterPro" id="IPR033121">
    <property type="entry name" value="PEPTIDASE_A1"/>
</dbReference>
<proteinExistence type="inferred from homology"/>
<dbReference type="PANTHER" id="PTHR47966:SF51">
    <property type="entry name" value="BETA-SITE APP-CLEAVING ENZYME, ISOFORM A-RELATED"/>
    <property type="match status" value="1"/>
</dbReference>
<feature type="signal peptide" evidence="7">
    <location>
        <begin position="1"/>
        <end position="22"/>
    </location>
</feature>
<organism evidence="9 10">
    <name type="scientific">Tilletiopsis washingtonensis</name>
    <dbReference type="NCBI Taxonomy" id="58919"/>
    <lineage>
        <taxon>Eukaryota</taxon>
        <taxon>Fungi</taxon>
        <taxon>Dikarya</taxon>
        <taxon>Basidiomycota</taxon>
        <taxon>Ustilaginomycotina</taxon>
        <taxon>Exobasidiomycetes</taxon>
        <taxon>Entylomatales</taxon>
        <taxon>Entylomatales incertae sedis</taxon>
        <taxon>Tilletiopsis</taxon>
    </lineage>
</organism>
<keyword evidence="7" id="KW-0732">Signal</keyword>
<dbReference type="PRINTS" id="PR00792">
    <property type="entry name" value="PEPSIN"/>
</dbReference>
<dbReference type="PANTHER" id="PTHR47966">
    <property type="entry name" value="BETA-SITE APP-CLEAVING ENZYME, ISOFORM A-RELATED"/>
    <property type="match status" value="1"/>
</dbReference>
<gene>
    <name evidence="9" type="ORF">FA09DRAFT_329884</name>
</gene>
<keyword evidence="2 5" id="KW-0064">Aspartyl protease</keyword>
<evidence type="ECO:0000256" key="3">
    <source>
        <dbReference type="PIRSR" id="PIRSR601461-1"/>
    </source>
</evidence>
<dbReference type="SUPFAM" id="SSF50630">
    <property type="entry name" value="Acid proteases"/>
    <property type="match status" value="1"/>
</dbReference>
<dbReference type="FunFam" id="2.40.70.10:FF:000008">
    <property type="entry name" value="Cathepsin D"/>
    <property type="match status" value="1"/>
</dbReference>
<keyword evidence="10" id="KW-1185">Reference proteome</keyword>
<dbReference type="PROSITE" id="PS00141">
    <property type="entry name" value="ASP_PROTEASE"/>
    <property type="match status" value="1"/>
</dbReference>
<evidence type="ECO:0000256" key="2">
    <source>
        <dbReference type="ARBA" id="ARBA00022750"/>
    </source>
</evidence>
<evidence type="ECO:0000256" key="7">
    <source>
        <dbReference type="SAM" id="SignalP"/>
    </source>
</evidence>
<evidence type="ECO:0000313" key="10">
    <source>
        <dbReference type="Proteomes" id="UP000245946"/>
    </source>
</evidence>
<dbReference type="InterPro" id="IPR001461">
    <property type="entry name" value="Aspartic_peptidase_A1"/>
</dbReference>
<dbReference type="EMBL" id="KZ819292">
    <property type="protein sequence ID" value="PWN98284.1"/>
    <property type="molecule type" value="Genomic_DNA"/>
</dbReference>
<dbReference type="GeneID" id="37269916"/>
<evidence type="ECO:0000256" key="5">
    <source>
        <dbReference type="RuleBase" id="RU000454"/>
    </source>
</evidence>
<dbReference type="OrthoDB" id="15189at2759"/>
<feature type="compositionally biased region" description="Low complexity" evidence="6">
    <location>
        <begin position="128"/>
        <end position="142"/>
    </location>
</feature>
<dbReference type="RefSeq" id="XP_025598563.1">
    <property type="nucleotide sequence ID" value="XM_025742372.1"/>
</dbReference>
<dbReference type="PROSITE" id="PS51767">
    <property type="entry name" value="PEPTIDASE_A1"/>
    <property type="match status" value="1"/>
</dbReference>